<name>K3X9K2_GLOUD</name>
<proteinExistence type="predicted"/>
<dbReference type="VEuPathDB" id="FungiDB:PYU1_G013872"/>
<dbReference type="HOGENOM" id="CLU_105651_0_0_1"/>
<evidence type="ECO:0000313" key="1">
    <source>
        <dbReference type="EnsemblProtists" id="PYU1_T013901"/>
    </source>
</evidence>
<dbReference type="EnsemblProtists" id="PYU1_T013901">
    <property type="protein sequence ID" value="PYU1_T013901"/>
    <property type="gene ID" value="PYU1_G013872"/>
</dbReference>
<dbReference type="OMA" id="CDAIERQ"/>
<dbReference type="InterPro" id="IPR029159">
    <property type="entry name" value="CA109-like"/>
</dbReference>
<keyword evidence="2" id="KW-1185">Reference proteome</keyword>
<protein>
    <submittedName>
        <fullName evidence="1">Uncharacterized protein</fullName>
    </submittedName>
</protein>
<sequence>MALKKCLKVHKLFVAEVERCARLEKEGEQVLSSLANVSQRLPLLVDSDSVGTNKVGRSTTSSMGVLSHCVATQELLLQKHFLALEKSMTFLGDILKEYVDVVRRMKSFAGEYMDLLDFLEPEDNCVVPNQQLEWMDSVVRMFEHELLRKRSLVADVEYHDALRLKQMHAHWSIKTVHSNVDYSYA</sequence>
<reference evidence="1" key="3">
    <citation type="submission" date="2015-02" db="UniProtKB">
        <authorList>
            <consortium name="EnsemblProtists"/>
        </authorList>
    </citation>
    <scope>IDENTIFICATION</scope>
    <source>
        <strain evidence="1">DAOM BR144</strain>
    </source>
</reference>
<dbReference type="InParanoid" id="K3X9K2"/>
<dbReference type="EMBL" id="GL376595">
    <property type="status" value="NOT_ANNOTATED_CDS"/>
    <property type="molecule type" value="Genomic_DNA"/>
</dbReference>
<organism evidence="1 2">
    <name type="scientific">Globisporangium ultimum (strain ATCC 200006 / CBS 805.95 / DAOM BR144)</name>
    <name type="common">Pythium ultimum</name>
    <dbReference type="NCBI Taxonomy" id="431595"/>
    <lineage>
        <taxon>Eukaryota</taxon>
        <taxon>Sar</taxon>
        <taxon>Stramenopiles</taxon>
        <taxon>Oomycota</taxon>
        <taxon>Peronosporomycetes</taxon>
        <taxon>Pythiales</taxon>
        <taxon>Pythiaceae</taxon>
        <taxon>Globisporangium</taxon>
    </lineage>
</organism>
<reference evidence="2" key="2">
    <citation type="submission" date="2010-04" db="EMBL/GenBank/DDBJ databases">
        <authorList>
            <person name="Buell R."/>
            <person name="Hamilton J."/>
            <person name="Hostetler J."/>
        </authorList>
    </citation>
    <scope>NUCLEOTIDE SEQUENCE [LARGE SCALE GENOMIC DNA]</scope>
    <source>
        <strain evidence="2">DAOM:BR144</strain>
    </source>
</reference>
<reference evidence="2" key="1">
    <citation type="journal article" date="2010" name="Genome Biol.">
        <title>Genome sequence of the necrotrophic plant pathogen Pythium ultimum reveals original pathogenicity mechanisms and effector repertoire.</title>
        <authorList>
            <person name="Levesque C.A."/>
            <person name="Brouwer H."/>
            <person name="Cano L."/>
            <person name="Hamilton J.P."/>
            <person name="Holt C."/>
            <person name="Huitema E."/>
            <person name="Raffaele S."/>
            <person name="Robideau G.P."/>
            <person name="Thines M."/>
            <person name="Win J."/>
            <person name="Zerillo M.M."/>
            <person name="Beakes G.W."/>
            <person name="Boore J.L."/>
            <person name="Busam D."/>
            <person name="Dumas B."/>
            <person name="Ferriera S."/>
            <person name="Fuerstenberg S.I."/>
            <person name="Gachon C.M."/>
            <person name="Gaulin E."/>
            <person name="Govers F."/>
            <person name="Grenville-Briggs L."/>
            <person name="Horner N."/>
            <person name="Hostetler J."/>
            <person name="Jiang R.H."/>
            <person name="Johnson J."/>
            <person name="Krajaejun T."/>
            <person name="Lin H."/>
            <person name="Meijer H.J."/>
            <person name="Moore B."/>
            <person name="Morris P."/>
            <person name="Phuntmart V."/>
            <person name="Puiu D."/>
            <person name="Shetty J."/>
            <person name="Stajich J.E."/>
            <person name="Tripathy S."/>
            <person name="Wawra S."/>
            <person name="van West P."/>
            <person name="Whitty B.R."/>
            <person name="Coutinho P.M."/>
            <person name="Henrissat B."/>
            <person name="Martin F."/>
            <person name="Thomas P.D."/>
            <person name="Tyler B.M."/>
            <person name="De Vries R.P."/>
            <person name="Kamoun S."/>
            <person name="Yandell M."/>
            <person name="Tisserat N."/>
            <person name="Buell C.R."/>
        </authorList>
    </citation>
    <scope>NUCLEOTIDE SEQUENCE</scope>
    <source>
        <strain evidence="2">DAOM:BR144</strain>
    </source>
</reference>
<dbReference type="Proteomes" id="UP000019132">
    <property type="component" value="Unassembled WGS sequence"/>
</dbReference>
<dbReference type="AlphaFoldDB" id="K3X9K2"/>
<dbReference type="Pfam" id="PF15011">
    <property type="entry name" value="CA109-like"/>
    <property type="match status" value="1"/>
</dbReference>
<accession>K3X9K2</accession>
<evidence type="ECO:0000313" key="2">
    <source>
        <dbReference type="Proteomes" id="UP000019132"/>
    </source>
</evidence>
<dbReference type="eggNOG" id="ENOG502S9PP">
    <property type="taxonomic scope" value="Eukaryota"/>
</dbReference>